<keyword evidence="3" id="KW-1185">Reference proteome</keyword>
<dbReference type="SUPFAM" id="SSF56112">
    <property type="entry name" value="Protein kinase-like (PK-like)"/>
    <property type="match status" value="1"/>
</dbReference>
<dbReference type="AlphaFoldDB" id="A0A0C3BPF1"/>
<dbReference type="HOGENOM" id="CLU_044121_2_0_1"/>
<dbReference type="OrthoDB" id="5987198at2759"/>
<dbReference type="Proteomes" id="UP000054166">
    <property type="component" value="Unassembled WGS sequence"/>
</dbReference>
<proteinExistence type="predicted"/>
<evidence type="ECO:0000313" key="2">
    <source>
        <dbReference type="EMBL" id="KIM88373.1"/>
    </source>
</evidence>
<dbReference type="InterPro" id="IPR011009">
    <property type="entry name" value="Kinase-like_dom_sf"/>
</dbReference>
<evidence type="ECO:0000259" key="1">
    <source>
        <dbReference type="PROSITE" id="PS50011"/>
    </source>
</evidence>
<organism evidence="2 3">
    <name type="scientific">Piloderma croceum (strain F 1598)</name>
    <dbReference type="NCBI Taxonomy" id="765440"/>
    <lineage>
        <taxon>Eukaryota</taxon>
        <taxon>Fungi</taxon>
        <taxon>Dikarya</taxon>
        <taxon>Basidiomycota</taxon>
        <taxon>Agaricomycotina</taxon>
        <taxon>Agaricomycetes</taxon>
        <taxon>Agaricomycetidae</taxon>
        <taxon>Atheliales</taxon>
        <taxon>Atheliaceae</taxon>
        <taxon>Piloderma</taxon>
    </lineage>
</organism>
<dbReference type="PROSITE" id="PS50011">
    <property type="entry name" value="PROTEIN_KINASE_DOM"/>
    <property type="match status" value="1"/>
</dbReference>
<dbReference type="EMBL" id="KN832977">
    <property type="protein sequence ID" value="KIM88373.1"/>
    <property type="molecule type" value="Genomic_DNA"/>
</dbReference>
<dbReference type="GO" id="GO:0004672">
    <property type="term" value="F:protein kinase activity"/>
    <property type="evidence" value="ECO:0007669"/>
    <property type="project" value="InterPro"/>
</dbReference>
<evidence type="ECO:0000313" key="3">
    <source>
        <dbReference type="Proteomes" id="UP000054166"/>
    </source>
</evidence>
<name>A0A0C3BPF1_PILCF</name>
<dbReference type="STRING" id="765440.A0A0C3BPF1"/>
<dbReference type="InterPro" id="IPR000719">
    <property type="entry name" value="Prot_kinase_dom"/>
</dbReference>
<reference evidence="2 3" key="1">
    <citation type="submission" date="2014-04" db="EMBL/GenBank/DDBJ databases">
        <authorList>
            <consortium name="DOE Joint Genome Institute"/>
            <person name="Kuo A."/>
            <person name="Tarkka M."/>
            <person name="Buscot F."/>
            <person name="Kohler A."/>
            <person name="Nagy L.G."/>
            <person name="Floudas D."/>
            <person name="Copeland A."/>
            <person name="Barry K.W."/>
            <person name="Cichocki N."/>
            <person name="Veneault-Fourrey C."/>
            <person name="LaButti K."/>
            <person name="Lindquist E.A."/>
            <person name="Lipzen A."/>
            <person name="Lundell T."/>
            <person name="Morin E."/>
            <person name="Murat C."/>
            <person name="Sun H."/>
            <person name="Tunlid A."/>
            <person name="Henrissat B."/>
            <person name="Grigoriev I.V."/>
            <person name="Hibbett D.S."/>
            <person name="Martin F."/>
            <person name="Nordberg H.P."/>
            <person name="Cantor M.N."/>
            <person name="Hua S.X."/>
        </authorList>
    </citation>
    <scope>NUCLEOTIDE SEQUENCE [LARGE SCALE GENOMIC DNA]</scope>
    <source>
        <strain evidence="2 3">F 1598</strain>
    </source>
</reference>
<gene>
    <name evidence="2" type="ORF">PILCRDRAFT_814272</name>
</gene>
<feature type="domain" description="Protein kinase" evidence="1">
    <location>
        <begin position="12"/>
        <end position="302"/>
    </location>
</feature>
<reference evidence="3" key="2">
    <citation type="submission" date="2015-01" db="EMBL/GenBank/DDBJ databases">
        <title>Evolutionary Origins and Diversification of the Mycorrhizal Mutualists.</title>
        <authorList>
            <consortium name="DOE Joint Genome Institute"/>
            <consortium name="Mycorrhizal Genomics Consortium"/>
            <person name="Kohler A."/>
            <person name="Kuo A."/>
            <person name="Nagy L.G."/>
            <person name="Floudas D."/>
            <person name="Copeland A."/>
            <person name="Barry K.W."/>
            <person name="Cichocki N."/>
            <person name="Veneault-Fourrey C."/>
            <person name="LaButti K."/>
            <person name="Lindquist E.A."/>
            <person name="Lipzen A."/>
            <person name="Lundell T."/>
            <person name="Morin E."/>
            <person name="Murat C."/>
            <person name="Riley R."/>
            <person name="Ohm R."/>
            <person name="Sun H."/>
            <person name="Tunlid A."/>
            <person name="Henrissat B."/>
            <person name="Grigoriev I.V."/>
            <person name="Hibbett D.S."/>
            <person name="Martin F."/>
        </authorList>
    </citation>
    <scope>NUCLEOTIDE SEQUENCE [LARGE SCALE GENOMIC DNA]</scope>
    <source>
        <strain evidence="3">F 1598</strain>
    </source>
</reference>
<sequence>METSKTQRNYPFFLRGWLRPACKGDILDATQIKDGVKVVLKRVPSAGNEVKIALYLSSAEMRSNPRNRTVPILDVITLPDDKYVLLVMPYLRVFNTPPFHCRMEVVEAIRQFLQGLEFMHDHNISHGDACLFNLMMDESRVVPRGSHFNRNFSHDGVNANLTWRHRCTVAPVQYFYIDFGLSGWYPHGLESAAAVGARGQIKDIPEFSNQSPYNLFKLDICQLGRTILEVINEYPDLRVFIPFAEHMAKPNPNDRPSVTEALAEFEVVVSTLNRRTLSARIWRHEDTLSERLLRFLRRILFD</sequence>
<dbReference type="Gene3D" id="1.10.510.10">
    <property type="entry name" value="Transferase(Phosphotransferase) domain 1"/>
    <property type="match status" value="1"/>
</dbReference>
<dbReference type="InParanoid" id="A0A0C3BPF1"/>
<accession>A0A0C3BPF1</accession>
<dbReference type="GO" id="GO:0005524">
    <property type="term" value="F:ATP binding"/>
    <property type="evidence" value="ECO:0007669"/>
    <property type="project" value="InterPro"/>
</dbReference>
<protein>
    <recommendedName>
        <fullName evidence="1">Protein kinase domain-containing protein</fullName>
    </recommendedName>
</protein>